<evidence type="ECO:0000256" key="1">
    <source>
        <dbReference type="SAM" id="MobiDB-lite"/>
    </source>
</evidence>
<organism evidence="2 3">
    <name type="scientific">Aspergillus calidoustus</name>
    <dbReference type="NCBI Taxonomy" id="454130"/>
    <lineage>
        <taxon>Eukaryota</taxon>
        <taxon>Fungi</taxon>
        <taxon>Dikarya</taxon>
        <taxon>Ascomycota</taxon>
        <taxon>Pezizomycotina</taxon>
        <taxon>Eurotiomycetes</taxon>
        <taxon>Eurotiomycetidae</taxon>
        <taxon>Eurotiales</taxon>
        <taxon>Aspergillaceae</taxon>
        <taxon>Aspergillus</taxon>
        <taxon>Aspergillus subgen. Nidulantes</taxon>
    </lineage>
</organism>
<reference evidence="3" key="1">
    <citation type="journal article" date="2016" name="Genome Announc.">
        <title>Draft genome sequences of fungus Aspergillus calidoustus.</title>
        <authorList>
            <person name="Horn F."/>
            <person name="Linde J."/>
            <person name="Mattern D.J."/>
            <person name="Walther G."/>
            <person name="Guthke R."/>
            <person name="Scherlach K."/>
            <person name="Martin K."/>
            <person name="Brakhage A.A."/>
            <person name="Petzke L."/>
            <person name="Valiante V."/>
        </authorList>
    </citation>
    <scope>NUCLEOTIDE SEQUENCE [LARGE SCALE GENOMIC DNA]</scope>
    <source>
        <strain evidence="3">SF006504</strain>
    </source>
</reference>
<sequence>MARAGKSVAVLELGWERQPGSLPHTLRQCMREAAISGAQATSGLLGKLPLSGETKLFQLKLGDGQHAFCAHGQSQTRTMSRADRTRTRGRLTRQLGRVPRSDGSTFRMSPWLAEIRDHPSSMKESITIPGESSNAEKAGSSRGSGKITGAGEALFPRSSNYVLQARTKVHWHLDAPEQGVWARDYRSQ</sequence>
<dbReference type="Proteomes" id="UP000054771">
    <property type="component" value="Unassembled WGS sequence"/>
</dbReference>
<name>A0A0U5G7V8_ASPCI</name>
<dbReference type="EMBL" id="CDMC01000008">
    <property type="protein sequence ID" value="CEL07037.1"/>
    <property type="molecule type" value="Genomic_DNA"/>
</dbReference>
<evidence type="ECO:0000313" key="3">
    <source>
        <dbReference type="Proteomes" id="UP000054771"/>
    </source>
</evidence>
<evidence type="ECO:0000313" key="2">
    <source>
        <dbReference type="EMBL" id="CEL07037.1"/>
    </source>
</evidence>
<gene>
    <name evidence="2" type="ORF">ASPCAL10203</name>
</gene>
<proteinExistence type="predicted"/>
<accession>A0A0U5G7V8</accession>
<keyword evidence="3" id="KW-1185">Reference proteome</keyword>
<dbReference type="OrthoDB" id="9974421at2759"/>
<dbReference type="AlphaFoldDB" id="A0A0U5G7V8"/>
<protein>
    <submittedName>
        <fullName evidence="2">Uncharacterized protein</fullName>
    </submittedName>
</protein>
<dbReference type="STRING" id="454130.A0A0U5G7V8"/>
<feature type="region of interest" description="Disordered" evidence="1">
    <location>
        <begin position="120"/>
        <end position="152"/>
    </location>
</feature>